<name>A0AAD1WJV1_PELCU</name>
<accession>A0AAD1WJV1</accession>
<dbReference type="AlphaFoldDB" id="A0AAD1WJV1"/>
<feature type="compositionally biased region" description="Basic and acidic residues" evidence="1">
    <location>
        <begin position="38"/>
        <end position="48"/>
    </location>
</feature>
<evidence type="ECO:0000313" key="2">
    <source>
        <dbReference type="EMBL" id="CAH2314543.1"/>
    </source>
</evidence>
<dbReference type="EMBL" id="OW240920">
    <property type="protein sequence ID" value="CAH2314543.1"/>
    <property type="molecule type" value="Genomic_DNA"/>
</dbReference>
<sequence length="54" mass="6500">GLDPKQEKVDTGPTVLGDTRKKTKIYGRRRRRQRRSRKETQREEREDLNVEGYL</sequence>
<feature type="compositionally biased region" description="Basic residues" evidence="1">
    <location>
        <begin position="21"/>
        <end position="37"/>
    </location>
</feature>
<gene>
    <name evidence="2" type="ORF">PECUL_23A029894</name>
</gene>
<proteinExistence type="predicted"/>
<feature type="non-terminal residue" evidence="2">
    <location>
        <position position="1"/>
    </location>
</feature>
<evidence type="ECO:0000313" key="3">
    <source>
        <dbReference type="Proteomes" id="UP001295444"/>
    </source>
</evidence>
<keyword evidence="3" id="KW-1185">Reference proteome</keyword>
<feature type="region of interest" description="Disordered" evidence="1">
    <location>
        <begin position="1"/>
        <end position="54"/>
    </location>
</feature>
<organism evidence="2 3">
    <name type="scientific">Pelobates cultripes</name>
    <name type="common">Western spadefoot toad</name>
    <dbReference type="NCBI Taxonomy" id="61616"/>
    <lineage>
        <taxon>Eukaryota</taxon>
        <taxon>Metazoa</taxon>
        <taxon>Chordata</taxon>
        <taxon>Craniata</taxon>
        <taxon>Vertebrata</taxon>
        <taxon>Euteleostomi</taxon>
        <taxon>Amphibia</taxon>
        <taxon>Batrachia</taxon>
        <taxon>Anura</taxon>
        <taxon>Pelobatoidea</taxon>
        <taxon>Pelobatidae</taxon>
        <taxon>Pelobates</taxon>
    </lineage>
</organism>
<dbReference type="Proteomes" id="UP001295444">
    <property type="component" value="Chromosome 09"/>
</dbReference>
<evidence type="ECO:0000256" key="1">
    <source>
        <dbReference type="SAM" id="MobiDB-lite"/>
    </source>
</evidence>
<feature type="compositionally biased region" description="Basic and acidic residues" evidence="1">
    <location>
        <begin position="1"/>
        <end position="10"/>
    </location>
</feature>
<protein>
    <submittedName>
        <fullName evidence="2">Uncharacterized protein</fullName>
    </submittedName>
</protein>
<reference evidence="2" key="1">
    <citation type="submission" date="2022-03" db="EMBL/GenBank/DDBJ databases">
        <authorList>
            <person name="Alioto T."/>
            <person name="Alioto T."/>
            <person name="Gomez Garrido J."/>
        </authorList>
    </citation>
    <scope>NUCLEOTIDE SEQUENCE</scope>
</reference>